<comment type="caution">
    <text evidence="2">The sequence shown here is derived from an EMBL/GenBank/DDBJ whole genome shotgun (WGS) entry which is preliminary data.</text>
</comment>
<feature type="domain" description="Endonuclease/exonuclease/phosphatase" evidence="1">
    <location>
        <begin position="41"/>
        <end position="259"/>
    </location>
</feature>
<reference evidence="2 3" key="1">
    <citation type="submission" date="2019-06" db="EMBL/GenBank/DDBJ databases">
        <title>Whole genome shotgun sequence of Pseudonocardia hydrocarbonoxydans NBRC 14498.</title>
        <authorList>
            <person name="Hosoyama A."/>
            <person name="Uohara A."/>
            <person name="Ohji S."/>
            <person name="Ichikawa N."/>
        </authorList>
    </citation>
    <scope>NUCLEOTIDE SEQUENCE [LARGE SCALE GENOMIC DNA]</scope>
    <source>
        <strain evidence="2 3">NBRC 14498</strain>
    </source>
</reference>
<dbReference type="PANTHER" id="PTHR14859">
    <property type="entry name" value="CALCOFLUOR WHITE HYPERSENSITIVE PROTEIN PRECURSOR"/>
    <property type="match status" value="1"/>
</dbReference>
<evidence type="ECO:0000259" key="1">
    <source>
        <dbReference type="Pfam" id="PF03372"/>
    </source>
</evidence>
<dbReference type="GO" id="GO:0016020">
    <property type="term" value="C:membrane"/>
    <property type="evidence" value="ECO:0007669"/>
    <property type="project" value="GOC"/>
</dbReference>
<dbReference type="PANTHER" id="PTHR14859:SF15">
    <property type="entry name" value="ENDONUCLEASE_EXONUCLEASE_PHOSPHATASE DOMAIN-CONTAINING PROTEIN"/>
    <property type="match status" value="1"/>
</dbReference>
<evidence type="ECO:0000313" key="2">
    <source>
        <dbReference type="EMBL" id="GEC19175.1"/>
    </source>
</evidence>
<organism evidence="2 3">
    <name type="scientific">Pseudonocardia hydrocarbonoxydans</name>
    <dbReference type="NCBI Taxonomy" id="76726"/>
    <lineage>
        <taxon>Bacteria</taxon>
        <taxon>Bacillati</taxon>
        <taxon>Actinomycetota</taxon>
        <taxon>Actinomycetes</taxon>
        <taxon>Pseudonocardiales</taxon>
        <taxon>Pseudonocardiaceae</taxon>
        <taxon>Pseudonocardia</taxon>
    </lineage>
</organism>
<sequence>MAGGGDGRCRGTLPLVLLVVLVLLAPGPPAQAGEPGILRVLTFNIHHGAGPDGRVDLDRLAAEIRAVDADVVALQEVDRHYGARSGSVDQVAELARRLGVHAAFAATVDLDPAGPDAPRRQFGSAILSRHPIRSHTALRLPGTAAEEPRGLLAAVLDVDGEPVRVATTHLSSESGATRLLQARSVSALVRGWGGRVLVVGDLNARPGDPEVGVLTAVLGDGCPGASTFPAAAPAVRIDYVLGRGRIVDCAVLPTASSDHRPLLAGVALG</sequence>
<protein>
    <submittedName>
        <fullName evidence="2">Metal-dependent hydrolase</fullName>
    </submittedName>
</protein>
<proteinExistence type="predicted"/>
<dbReference type="InterPro" id="IPR051916">
    <property type="entry name" value="GPI-anchor_lipid_remodeler"/>
</dbReference>
<dbReference type="GO" id="GO:0016787">
    <property type="term" value="F:hydrolase activity"/>
    <property type="evidence" value="ECO:0007669"/>
    <property type="project" value="UniProtKB-KW"/>
</dbReference>
<gene>
    <name evidence="2" type="ORF">PHY01_14580</name>
</gene>
<dbReference type="Gene3D" id="3.60.10.10">
    <property type="entry name" value="Endonuclease/exonuclease/phosphatase"/>
    <property type="match status" value="1"/>
</dbReference>
<dbReference type="InterPro" id="IPR036691">
    <property type="entry name" value="Endo/exonu/phosph_ase_sf"/>
</dbReference>
<dbReference type="AlphaFoldDB" id="A0A4Y3WK84"/>
<dbReference type="GO" id="GO:0006506">
    <property type="term" value="P:GPI anchor biosynthetic process"/>
    <property type="evidence" value="ECO:0007669"/>
    <property type="project" value="TreeGrafter"/>
</dbReference>
<dbReference type="SUPFAM" id="SSF56219">
    <property type="entry name" value="DNase I-like"/>
    <property type="match status" value="1"/>
</dbReference>
<dbReference type="EMBL" id="BJNG01000014">
    <property type="protein sequence ID" value="GEC19175.1"/>
    <property type="molecule type" value="Genomic_DNA"/>
</dbReference>
<dbReference type="RefSeq" id="WP_170183690.1">
    <property type="nucleotide sequence ID" value="NZ_BAAARZ010000032.1"/>
</dbReference>
<dbReference type="Pfam" id="PF03372">
    <property type="entry name" value="Exo_endo_phos"/>
    <property type="match status" value="1"/>
</dbReference>
<keyword evidence="2" id="KW-0378">Hydrolase</keyword>
<dbReference type="Proteomes" id="UP000320338">
    <property type="component" value="Unassembled WGS sequence"/>
</dbReference>
<accession>A0A4Y3WK84</accession>
<dbReference type="InterPro" id="IPR005135">
    <property type="entry name" value="Endo/exonuclease/phosphatase"/>
</dbReference>
<name>A0A4Y3WK84_9PSEU</name>
<evidence type="ECO:0000313" key="3">
    <source>
        <dbReference type="Proteomes" id="UP000320338"/>
    </source>
</evidence>
<keyword evidence="3" id="KW-1185">Reference proteome</keyword>